<evidence type="ECO:0000259" key="2">
    <source>
        <dbReference type="Pfam" id="PF23771"/>
    </source>
</evidence>
<dbReference type="Proteomes" id="UP000218439">
    <property type="component" value="Unassembled WGS sequence"/>
</dbReference>
<dbReference type="Pfam" id="PF10979">
    <property type="entry name" value="DUF2786"/>
    <property type="match status" value="1"/>
</dbReference>
<dbReference type="AlphaFoldDB" id="A0A2A2APY1"/>
<accession>A0A2A2APY1</accession>
<dbReference type="PIRSF" id="PIRSF028111">
    <property type="entry name" value="UCP028111"/>
    <property type="match status" value="1"/>
</dbReference>
<sequence>MTRDEALIKIKKCMALGCSAEPHEAAAALRQAQKLMEMFNLSERALEVADVHEEKINAQSSGQTLWEGFLANCVAGAFGCEYYLIRRREYTPAFETRTTWQYVFVGLDAAPTLAGYAFDVLGRQCYRARAAHIKLQPKRCKPSTKTARGDDFAIGWVMAAAAVVQHHAQPQRNEELLLEYMAERHPNMTTIKPRDSRKGKNVSGHAQEGYRQGQGAQLHHGVGQREQILIGGVG</sequence>
<proteinExistence type="predicted"/>
<evidence type="ECO:0000313" key="4">
    <source>
        <dbReference type="Proteomes" id="UP000218439"/>
    </source>
</evidence>
<feature type="domain" description="DUF2786" evidence="1">
    <location>
        <begin position="6"/>
        <end position="42"/>
    </location>
</feature>
<reference evidence="3 4" key="1">
    <citation type="submission" date="2017-08" db="EMBL/GenBank/DDBJ databases">
        <title>WGS of Clinical strains of the CDC Group NO-1 linked to zoonotic infections in humans.</title>
        <authorList>
            <person name="Bernier A.-M."/>
            <person name="Bernard K."/>
        </authorList>
    </citation>
    <scope>NUCLEOTIDE SEQUENCE [LARGE SCALE GENOMIC DNA]</scope>
    <source>
        <strain evidence="3 4">NML120219</strain>
    </source>
</reference>
<dbReference type="InterPro" id="IPR024498">
    <property type="entry name" value="DUF2786"/>
</dbReference>
<protein>
    <submittedName>
        <fullName evidence="3">Uncharacterized protein</fullName>
    </submittedName>
</protein>
<dbReference type="EMBL" id="NSJE01000040">
    <property type="protein sequence ID" value="PAT39896.1"/>
    <property type="molecule type" value="Genomic_DNA"/>
</dbReference>
<dbReference type="InterPro" id="IPR055592">
    <property type="entry name" value="DUF7168"/>
</dbReference>
<feature type="domain" description="DUF7168" evidence="2">
    <location>
        <begin position="50"/>
        <end position="195"/>
    </location>
</feature>
<evidence type="ECO:0000313" key="3">
    <source>
        <dbReference type="EMBL" id="PAT39896.1"/>
    </source>
</evidence>
<evidence type="ECO:0000259" key="1">
    <source>
        <dbReference type="Pfam" id="PF10979"/>
    </source>
</evidence>
<dbReference type="Pfam" id="PF23771">
    <property type="entry name" value="DUF7168"/>
    <property type="match status" value="1"/>
</dbReference>
<gene>
    <name evidence="3" type="ORF">CK621_14375</name>
</gene>
<comment type="caution">
    <text evidence="3">The sequence shown here is derived from an EMBL/GenBank/DDBJ whole genome shotgun (WGS) entry which is preliminary data.</text>
</comment>
<organism evidence="3 4">
    <name type="scientific">Vandammella animalimorsus</name>
    <dbReference type="NCBI Taxonomy" id="2029117"/>
    <lineage>
        <taxon>Bacteria</taxon>
        <taxon>Pseudomonadati</taxon>
        <taxon>Pseudomonadota</taxon>
        <taxon>Betaproteobacteria</taxon>
        <taxon>Burkholderiales</taxon>
        <taxon>Comamonadaceae</taxon>
        <taxon>Vandammella</taxon>
    </lineage>
</organism>
<name>A0A2A2APY1_9BURK</name>
<dbReference type="RefSeq" id="WP_095552937.1">
    <property type="nucleotide sequence ID" value="NZ_NSJE01000040.1"/>
</dbReference>
<dbReference type="InterPro" id="IPR016868">
    <property type="entry name" value="Phage_B3_Orf5"/>
</dbReference>